<feature type="compositionally biased region" description="Low complexity" evidence="1">
    <location>
        <begin position="80"/>
        <end position="98"/>
    </location>
</feature>
<dbReference type="AlphaFoldDB" id="A0A2U3ENT4"/>
<evidence type="ECO:0000256" key="1">
    <source>
        <dbReference type="SAM" id="MobiDB-lite"/>
    </source>
</evidence>
<evidence type="ECO:0000313" key="3">
    <source>
        <dbReference type="Proteomes" id="UP000245956"/>
    </source>
</evidence>
<name>A0A2U3ENT4_PURLI</name>
<gene>
    <name evidence="2" type="ORF">PCL_03357</name>
</gene>
<accession>A0A2U3ENT4</accession>
<feature type="region of interest" description="Disordered" evidence="1">
    <location>
        <begin position="1"/>
        <end position="26"/>
    </location>
</feature>
<evidence type="ECO:0000313" key="2">
    <source>
        <dbReference type="EMBL" id="PWI76163.1"/>
    </source>
</evidence>
<organism evidence="2 3">
    <name type="scientific">Purpureocillium lilacinum</name>
    <name type="common">Paecilomyces lilacinus</name>
    <dbReference type="NCBI Taxonomy" id="33203"/>
    <lineage>
        <taxon>Eukaryota</taxon>
        <taxon>Fungi</taxon>
        <taxon>Dikarya</taxon>
        <taxon>Ascomycota</taxon>
        <taxon>Pezizomycotina</taxon>
        <taxon>Sordariomycetes</taxon>
        <taxon>Hypocreomycetidae</taxon>
        <taxon>Hypocreales</taxon>
        <taxon>Ophiocordycipitaceae</taxon>
        <taxon>Purpureocillium</taxon>
    </lineage>
</organism>
<feature type="region of interest" description="Disordered" evidence="1">
    <location>
        <begin position="60"/>
        <end position="133"/>
    </location>
</feature>
<protein>
    <submittedName>
        <fullName evidence="2">Uncharacterized protein</fullName>
    </submittedName>
</protein>
<dbReference type="Proteomes" id="UP000245956">
    <property type="component" value="Unassembled WGS sequence"/>
</dbReference>
<proteinExistence type="predicted"/>
<reference evidence="2 3" key="1">
    <citation type="journal article" date="2016" name="Front. Microbiol.">
        <title>Genome and transcriptome sequences reveal the specific parasitism of the nematophagous Purpureocillium lilacinum 36-1.</title>
        <authorList>
            <person name="Xie J."/>
            <person name="Li S."/>
            <person name="Mo C."/>
            <person name="Xiao X."/>
            <person name="Peng D."/>
            <person name="Wang G."/>
            <person name="Xiao Y."/>
        </authorList>
    </citation>
    <scope>NUCLEOTIDE SEQUENCE [LARGE SCALE GENOMIC DNA]</scope>
    <source>
        <strain evidence="2 3">36-1</strain>
    </source>
</reference>
<comment type="caution">
    <text evidence="2">The sequence shown here is derived from an EMBL/GenBank/DDBJ whole genome shotgun (WGS) entry which is preliminary data.</text>
</comment>
<sequence>MSTDEPTANTRSPSPSQGISPPPRESSLRIAGQYCIFHFYDVAKEAANAVSSETLLQEKRQRQSLLQGQEKENGKGDVKSQTSTPSRASTRSSDSSSSGHQARRTGPASTLFLRDDGGDDGDDDDQHSEEDEVQGVSLARHNNLLNNLPPMGQFVVEVARQKAKRRPRPMCARGCVFGPRPIPCARSEDDSFCEGATQQPDTEDGRKSAYPKTMAIREDDWESSVEQLEACSTTLSGVRFLVDLCGEDELVVVFE</sequence>
<dbReference type="EMBL" id="LCWV01000001">
    <property type="protein sequence ID" value="PWI76163.1"/>
    <property type="molecule type" value="Genomic_DNA"/>
</dbReference>
<feature type="compositionally biased region" description="Basic and acidic residues" evidence="1">
    <location>
        <begin position="69"/>
        <end position="78"/>
    </location>
</feature>
<feature type="compositionally biased region" description="Acidic residues" evidence="1">
    <location>
        <begin position="117"/>
        <end position="133"/>
    </location>
</feature>
<feature type="compositionally biased region" description="Polar residues" evidence="1">
    <location>
        <begin position="1"/>
        <end position="11"/>
    </location>
</feature>